<reference evidence="5 6" key="1">
    <citation type="submission" date="2019-03" db="EMBL/GenBank/DDBJ databases">
        <title>Genomic Encyclopedia of Type Strains, Phase IV (KMG-IV): sequencing the most valuable type-strain genomes for metagenomic binning, comparative biology and taxonomic classification.</title>
        <authorList>
            <person name="Goeker M."/>
        </authorList>
    </citation>
    <scope>NUCLEOTIDE SEQUENCE [LARGE SCALE GENOMIC DNA]</scope>
    <source>
        <strain evidence="5 6">DSM 24455</strain>
    </source>
</reference>
<dbReference type="PANTHER" id="PTHR33231:SF1">
    <property type="entry name" value="30S RIBOSOMAL PROTEIN"/>
    <property type="match status" value="1"/>
</dbReference>
<name>A0A4R7KTE6_9CLOT</name>
<dbReference type="EMBL" id="SOAZ01000004">
    <property type="protein sequence ID" value="TDT62419.1"/>
    <property type="molecule type" value="Genomic_DNA"/>
</dbReference>
<dbReference type="Pfam" id="PF02482">
    <property type="entry name" value="Ribosomal_S30AE"/>
    <property type="match status" value="1"/>
</dbReference>
<dbReference type="FunFam" id="3.30.505.50:FF:000001">
    <property type="entry name" value="Ribosome hibernation promoting factor"/>
    <property type="match status" value="1"/>
</dbReference>
<dbReference type="PANTHER" id="PTHR33231">
    <property type="entry name" value="30S RIBOSOMAL PROTEIN"/>
    <property type="match status" value="1"/>
</dbReference>
<evidence type="ECO:0000256" key="3">
    <source>
        <dbReference type="HAMAP-Rule" id="MF_00839"/>
    </source>
</evidence>
<dbReference type="InterPro" id="IPR036567">
    <property type="entry name" value="RHF-like"/>
</dbReference>
<dbReference type="CDD" id="cd00552">
    <property type="entry name" value="RaiA"/>
    <property type="match status" value="1"/>
</dbReference>
<keyword evidence="1 3" id="KW-0963">Cytoplasm</keyword>
<comment type="caution">
    <text evidence="5">The sequence shown here is derived from an EMBL/GenBank/DDBJ whole genome shotgun (WGS) entry which is preliminary data.</text>
</comment>
<protein>
    <recommendedName>
        <fullName evidence="3">Ribosome hibernation promoting factor</fullName>
        <shortName evidence="3">HPF</shortName>
    </recommendedName>
</protein>
<feature type="domain" description="Sigma 54 modulation/S30EA ribosomal protein C-terminal" evidence="4">
    <location>
        <begin position="120"/>
        <end position="175"/>
    </location>
</feature>
<dbReference type="NCBIfam" id="TIGR00741">
    <property type="entry name" value="yfiA"/>
    <property type="match status" value="1"/>
</dbReference>
<comment type="similarity">
    <text evidence="3">Belongs to the HPF/YfiA ribosome-associated protein family. Long HPF subfamily.</text>
</comment>
<proteinExistence type="inferred from homology"/>
<gene>
    <name evidence="3" type="primary">hpf</name>
    <name evidence="5" type="ORF">EDD71_104150</name>
</gene>
<dbReference type="InterPro" id="IPR034694">
    <property type="entry name" value="HPF_long/plastid"/>
</dbReference>
<dbReference type="InterPro" id="IPR032528">
    <property type="entry name" value="Ribosom_S30AE_C"/>
</dbReference>
<sequence length="180" mass="20840">MKGVDFMKFMITGKNIALTDALRDTVERKLGKLDKYFGPEVEVHVTLGVQKTNQTIEVTIPFNGVILRGEETTGDMYSSIDNVVEKLERQIIKHKTKLEKRIHEGTLRFTDVPRYNEEDKEPQVVRTKRFAIKPMDVEEAILQMDLLGHNFFVFQNSDSEEVNVVYKRKDGNYGLIEPEF</sequence>
<dbReference type="GO" id="GO:0022627">
    <property type="term" value="C:cytosolic small ribosomal subunit"/>
    <property type="evidence" value="ECO:0007669"/>
    <property type="project" value="TreeGrafter"/>
</dbReference>
<keyword evidence="6" id="KW-1185">Reference proteome</keyword>
<evidence type="ECO:0000256" key="2">
    <source>
        <dbReference type="ARBA" id="ARBA00022845"/>
    </source>
</evidence>
<comment type="subcellular location">
    <subcellularLocation>
        <location evidence="3">Cytoplasm</location>
    </subcellularLocation>
</comment>
<dbReference type="Proteomes" id="UP000295325">
    <property type="component" value="Unassembled WGS sequence"/>
</dbReference>
<comment type="function">
    <text evidence="3">Required for dimerization of active 70S ribosomes into 100S ribosomes in stationary phase; 100S ribosomes are translationally inactive and sometimes present during exponential growth.</text>
</comment>
<dbReference type="GO" id="GO:0043024">
    <property type="term" value="F:ribosomal small subunit binding"/>
    <property type="evidence" value="ECO:0007669"/>
    <property type="project" value="TreeGrafter"/>
</dbReference>
<dbReference type="AlphaFoldDB" id="A0A4R7KTE6"/>
<dbReference type="Gene3D" id="3.30.160.100">
    <property type="entry name" value="Ribosome hibernation promotion factor-like"/>
    <property type="match status" value="1"/>
</dbReference>
<evidence type="ECO:0000313" key="6">
    <source>
        <dbReference type="Proteomes" id="UP000295325"/>
    </source>
</evidence>
<dbReference type="Gene3D" id="3.30.505.50">
    <property type="entry name" value="Sigma 54 modulation/S30EA ribosomal protein, C-terminal domain"/>
    <property type="match status" value="1"/>
</dbReference>
<dbReference type="InterPro" id="IPR003489">
    <property type="entry name" value="RHF/RaiA"/>
</dbReference>
<dbReference type="Pfam" id="PF16321">
    <property type="entry name" value="Ribosom_S30AE_C"/>
    <property type="match status" value="1"/>
</dbReference>
<keyword evidence="2 3" id="KW-0810">Translation regulation</keyword>
<dbReference type="HAMAP" id="MF_00839">
    <property type="entry name" value="HPF"/>
    <property type="match status" value="1"/>
</dbReference>
<accession>A0A4R7KTE6</accession>
<evidence type="ECO:0000313" key="5">
    <source>
        <dbReference type="EMBL" id="TDT62419.1"/>
    </source>
</evidence>
<organism evidence="5 6">
    <name type="scientific">Fonticella tunisiensis</name>
    <dbReference type="NCBI Taxonomy" id="1096341"/>
    <lineage>
        <taxon>Bacteria</taxon>
        <taxon>Bacillati</taxon>
        <taxon>Bacillota</taxon>
        <taxon>Clostridia</taxon>
        <taxon>Eubacteriales</taxon>
        <taxon>Clostridiaceae</taxon>
        <taxon>Fonticella</taxon>
    </lineage>
</organism>
<comment type="subunit">
    <text evidence="3">Interacts with 100S ribosomes.</text>
</comment>
<evidence type="ECO:0000256" key="1">
    <source>
        <dbReference type="ARBA" id="ARBA00022490"/>
    </source>
</evidence>
<dbReference type="InterPro" id="IPR038416">
    <property type="entry name" value="Ribosom_S30AE_C_sf"/>
</dbReference>
<dbReference type="InterPro" id="IPR050574">
    <property type="entry name" value="HPF/YfiA_ribosome-assoc"/>
</dbReference>
<dbReference type="GO" id="GO:0045900">
    <property type="term" value="P:negative regulation of translational elongation"/>
    <property type="evidence" value="ECO:0007669"/>
    <property type="project" value="TreeGrafter"/>
</dbReference>
<dbReference type="SUPFAM" id="SSF69754">
    <property type="entry name" value="Ribosome binding protein Y (YfiA homologue)"/>
    <property type="match status" value="1"/>
</dbReference>
<evidence type="ECO:0000259" key="4">
    <source>
        <dbReference type="Pfam" id="PF16321"/>
    </source>
</evidence>